<reference evidence="1" key="2">
    <citation type="journal article" date="2015" name="Fish Shellfish Immunol.">
        <title>Early steps in the European eel (Anguilla anguilla)-Vibrio vulnificus interaction in the gills: Role of the RtxA13 toxin.</title>
        <authorList>
            <person name="Callol A."/>
            <person name="Pajuelo D."/>
            <person name="Ebbesson L."/>
            <person name="Teles M."/>
            <person name="MacKenzie S."/>
            <person name="Amaro C."/>
        </authorList>
    </citation>
    <scope>NUCLEOTIDE SEQUENCE</scope>
</reference>
<name>A0A0E9UMY3_ANGAN</name>
<reference evidence="1" key="1">
    <citation type="submission" date="2014-11" db="EMBL/GenBank/DDBJ databases">
        <authorList>
            <person name="Amaro Gonzalez C."/>
        </authorList>
    </citation>
    <scope>NUCLEOTIDE SEQUENCE</scope>
</reference>
<protein>
    <submittedName>
        <fullName evidence="1">Uncharacterized protein</fullName>
    </submittedName>
</protein>
<accession>A0A0E9UMY3</accession>
<sequence length="69" mass="7671">MHCARCRLKPTALNGEGNARQSLETETHYRGIVCGMDCAQWRLKCTALHGSSEMHCAQFTLKCTTLNGE</sequence>
<dbReference type="EMBL" id="GBXM01042284">
    <property type="protein sequence ID" value="JAH66293.1"/>
    <property type="molecule type" value="Transcribed_RNA"/>
</dbReference>
<proteinExistence type="predicted"/>
<evidence type="ECO:0000313" key="1">
    <source>
        <dbReference type="EMBL" id="JAH66293.1"/>
    </source>
</evidence>
<dbReference type="AlphaFoldDB" id="A0A0E9UMY3"/>
<organism evidence="1">
    <name type="scientific">Anguilla anguilla</name>
    <name type="common">European freshwater eel</name>
    <name type="synonym">Muraena anguilla</name>
    <dbReference type="NCBI Taxonomy" id="7936"/>
    <lineage>
        <taxon>Eukaryota</taxon>
        <taxon>Metazoa</taxon>
        <taxon>Chordata</taxon>
        <taxon>Craniata</taxon>
        <taxon>Vertebrata</taxon>
        <taxon>Euteleostomi</taxon>
        <taxon>Actinopterygii</taxon>
        <taxon>Neopterygii</taxon>
        <taxon>Teleostei</taxon>
        <taxon>Anguilliformes</taxon>
        <taxon>Anguillidae</taxon>
        <taxon>Anguilla</taxon>
    </lineage>
</organism>